<evidence type="ECO:0000313" key="4">
    <source>
        <dbReference type="Proteomes" id="UP000054937"/>
    </source>
</evidence>
<proteinExistence type="predicted"/>
<organism evidence="3 4">
    <name type="scientific">Pseudocohnilembus persalinus</name>
    <name type="common">Ciliate</name>
    <dbReference type="NCBI Taxonomy" id="266149"/>
    <lineage>
        <taxon>Eukaryota</taxon>
        <taxon>Sar</taxon>
        <taxon>Alveolata</taxon>
        <taxon>Ciliophora</taxon>
        <taxon>Intramacronucleata</taxon>
        <taxon>Oligohymenophorea</taxon>
        <taxon>Scuticociliatia</taxon>
        <taxon>Philasterida</taxon>
        <taxon>Pseudocohnilembidae</taxon>
        <taxon>Pseudocohnilembus</taxon>
    </lineage>
</organism>
<feature type="coiled-coil region" evidence="1">
    <location>
        <begin position="377"/>
        <end position="411"/>
    </location>
</feature>
<sequence>MPIKMFQIEFDQITEDFEYQFLTESLFKDQFDLNKTQYQLFNNLEHANLDTAIENCTFLKNIQIIDKQQYDKFIMKQNDINDQNDIDTDYQSPNNKNLYQSKMHLSQIDKYFSPLMKQKKSEIYTSNQFYNSPSKNHKMSLNNQKLFQIQKSQNQTPFKRNIQSWNGLEYDENQNSIYKSPILNQKKRLSMKSSYQKQGSGTNNNSYNNQALIRQSRSFSQLYQQGNLIQIIENKNQSSQNSDQESQARSKNSKPKLTLKLNEVNFSKDESQINFDSNDVEGNHTNNTHQMNLKKNTIHNNSKNLNLNLSSHEQTISQKGRNKSKNNTRSFIQMGQSSPLKKIKEENNSPSNQYLNTPPQQKQLKNSNINQIIIPELQSQQQIISTKEQKIDEIEKKKKEKKNDGQQLLLQSQINYKDLTYNNQKSQNKMQNSQQVEQKEGDWENNVIYEEPQLPVNMQQSSKLMRSASCQQVQQMEDNLEGYLKLYIRRSLFSLNGKKPESILKEIKNINNNLQYKKKHKPSHKHSVLQFKFSLGSFSRLNMLMSQNPPIDDFQEPLNDIKERDNFYTNQSIQLPNLEFRQNLQLQISKQKPLFQSQIQGISKNINKQTVQDWKKTKIPLMKASSTLTNQQKTPQEQAMKLIQEFDTENNQIGFTFLIQITIENQKRKSTPAYKYSTIQNRLSFQTEQNNSQNSYNYQEQIPAQQENLLHINSNSPKKISRFGPNNFKEYNSNKDLESKDTSNKFSVAQELSKKPSIFN</sequence>
<protein>
    <submittedName>
        <fullName evidence="3">Uncharacterized protein</fullName>
    </submittedName>
</protein>
<feature type="region of interest" description="Disordered" evidence="2">
    <location>
        <begin position="335"/>
        <end position="361"/>
    </location>
</feature>
<comment type="caution">
    <text evidence="3">The sequence shown here is derived from an EMBL/GenBank/DDBJ whole genome shotgun (WGS) entry which is preliminary data.</text>
</comment>
<keyword evidence="1" id="KW-0175">Coiled coil</keyword>
<feature type="region of interest" description="Disordered" evidence="2">
    <location>
        <begin position="188"/>
        <end position="208"/>
    </location>
</feature>
<dbReference type="InParanoid" id="A0A0V0QAA5"/>
<dbReference type="AlphaFoldDB" id="A0A0V0QAA5"/>
<dbReference type="EMBL" id="LDAU01000223">
    <property type="protein sequence ID" value="KRW99071.1"/>
    <property type="molecule type" value="Genomic_DNA"/>
</dbReference>
<evidence type="ECO:0000256" key="2">
    <source>
        <dbReference type="SAM" id="MobiDB-lite"/>
    </source>
</evidence>
<feature type="compositionally biased region" description="Polar residues" evidence="2">
    <location>
        <begin position="348"/>
        <end position="361"/>
    </location>
</feature>
<gene>
    <name evidence="3" type="ORF">PPERSA_11672</name>
</gene>
<feature type="compositionally biased region" description="Polar residues" evidence="2">
    <location>
        <begin position="191"/>
        <end position="208"/>
    </location>
</feature>
<feature type="region of interest" description="Disordered" evidence="2">
    <location>
        <begin position="715"/>
        <end position="760"/>
    </location>
</feature>
<evidence type="ECO:0000313" key="3">
    <source>
        <dbReference type="EMBL" id="KRW99071.1"/>
    </source>
</evidence>
<feature type="compositionally biased region" description="Low complexity" evidence="2">
    <location>
        <begin position="235"/>
        <end position="247"/>
    </location>
</feature>
<reference evidence="3 4" key="1">
    <citation type="journal article" date="2015" name="Sci. Rep.">
        <title>Genome of the facultative scuticociliatosis pathogen Pseudocohnilembus persalinus provides insight into its virulence through horizontal gene transfer.</title>
        <authorList>
            <person name="Xiong J."/>
            <person name="Wang G."/>
            <person name="Cheng J."/>
            <person name="Tian M."/>
            <person name="Pan X."/>
            <person name="Warren A."/>
            <person name="Jiang C."/>
            <person name="Yuan D."/>
            <person name="Miao W."/>
        </authorList>
    </citation>
    <scope>NUCLEOTIDE SEQUENCE [LARGE SCALE GENOMIC DNA]</scope>
    <source>
        <strain evidence="3">36N120E</strain>
    </source>
</reference>
<name>A0A0V0QAA5_PSEPJ</name>
<keyword evidence="4" id="KW-1185">Reference proteome</keyword>
<evidence type="ECO:0000256" key="1">
    <source>
        <dbReference type="SAM" id="Coils"/>
    </source>
</evidence>
<feature type="compositionally biased region" description="Basic and acidic residues" evidence="2">
    <location>
        <begin position="732"/>
        <end position="743"/>
    </location>
</feature>
<feature type="region of interest" description="Disordered" evidence="2">
    <location>
        <begin position="235"/>
        <end position="258"/>
    </location>
</feature>
<dbReference type="Proteomes" id="UP000054937">
    <property type="component" value="Unassembled WGS sequence"/>
</dbReference>
<accession>A0A0V0QAA5</accession>